<accession>A0A7L7LFA2</accession>
<dbReference type="AlphaFoldDB" id="A0A7L7LFA2"/>
<organism evidence="6 7">
    <name type="scientific">Adhaeribacter radiodurans</name>
    <dbReference type="NCBI Taxonomy" id="2745197"/>
    <lineage>
        <taxon>Bacteria</taxon>
        <taxon>Pseudomonadati</taxon>
        <taxon>Bacteroidota</taxon>
        <taxon>Cytophagia</taxon>
        <taxon>Cytophagales</taxon>
        <taxon>Hymenobacteraceae</taxon>
        <taxon>Adhaeribacter</taxon>
    </lineage>
</organism>
<protein>
    <recommendedName>
        <fullName evidence="5">L-rhamnose mutarotase</fullName>
        <ecNumber evidence="5">5.1.3.32</ecNumber>
    </recommendedName>
</protein>
<keyword evidence="4" id="KW-0684">Rhamnose metabolism</keyword>
<keyword evidence="1" id="KW-0963">Cytoplasm</keyword>
<dbReference type="InterPro" id="IPR011008">
    <property type="entry name" value="Dimeric_a/b-barrel"/>
</dbReference>
<sequence length="103" mass="11831">MQRVAFKMKLKPGFRAEYQKRHEAIWPELKQLLQSAGISDYSIFLDEETDTLYAVQKLSGQSSQDLGSTAIVQKWWAYMADIMDTNPDNSPVSVPLKEVFYLP</sequence>
<evidence type="ECO:0000313" key="7">
    <source>
        <dbReference type="Proteomes" id="UP000514509"/>
    </source>
</evidence>
<evidence type="ECO:0000256" key="4">
    <source>
        <dbReference type="ARBA" id="ARBA00023308"/>
    </source>
</evidence>
<proteinExistence type="inferred from homology"/>
<dbReference type="InterPro" id="IPR013448">
    <property type="entry name" value="L-rhamnose_mutarotase"/>
</dbReference>
<name>A0A7L7LFA2_9BACT</name>
<evidence type="ECO:0000256" key="2">
    <source>
        <dbReference type="ARBA" id="ARBA00023235"/>
    </source>
</evidence>
<dbReference type="PANTHER" id="PTHR34389:SF2">
    <property type="entry name" value="L-RHAMNOSE MUTAROTASE"/>
    <property type="match status" value="1"/>
</dbReference>
<evidence type="ECO:0000256" key="5">
    <source>
        <dbReference type="NCBIfam" id="TIGR02625"/>
    </source>
</evidence>
<evidence type="ECO:0000256" key="1">
    <source>
        <dbReference type="ARBA" id="ARBA00022490"/>
    </source>
</evidence>
<keyword evidence="3" id="KW-0119">Carbohydrate metabolism</keyword>
<dbReference type="SUPFAM" id="SSF54909">
    <property type="entry name" value="Dimeric alpha+beta barrel"/>
    <property type="match status" value="1"/>
</dbReference>
<evidence type="ECO:0000313" key="6">
    <source>
        <dbReference type="EMBL" id="QMU31528.1"/>
    </source>
</evidence>
<evidence type="ECO:0000256" key="3">
    <source>
        <dbReference type="ARBA" id="ARBA00023277"/>
    </source>
</evidence>
<dbReference type="GO" id="GO:0062192">
    <property type="term" value="F:L-rhamnose mutarotase activity"/>
    <property type="evidence" value="ECO:0007669"/>
    <property type="project" value="UniProtKB-UniRule"/>
</dbReference>
<keyword evidence="2 6" id="KW-0413">Isomerase</keyword>
<keyword evidence="7" id="KW-1185">Reference proteome</keyword>
<reference evidence="6 7" key="2">
    <citation type="submission" date="2020-08" db="EMBL/GenBank/DDBJ databases">
        <title>Adhaeribacter dokdonensis sp. nov., isolated from the rhizosphere of Elymus tsukushiensis, a plant native to the Dokdo Islands, Republic of Korea.</title>
        <authorList>
            <person name="Ghim S.Y."/>
        </authorList>
    </citation>
    <scope>NUCLEOTIDE SEQUENCE [LARGE SCALE GENOMIC DNA]</scope>
    <source>
        <strain evidence="6 7">KUDC8001</strain>
    </source>
</reference>
<dbReference type="EC" id="5.1.3.32" evidence="5"/>
<dbReference type="NCBIfam" id="TIGR02625">
    <property type="entry name" value="YiiL_rotase"/>
    <property type="match status" value="1"/>
</dbReference>
<dbReference type="KEGG" id="add:HUW48_11275"/>
<dbReference type="GO" id="GO:0005737">
    <property type="term" value="C:cytoplasm"/>
    <property type="evidence" value="ECO:0007669"/>
    <property type="project" value="InterPro"/>
</dbReference>
<dbReference type="Gene3D" id="3.30.70.100">
    <property type="match status" value="1"/>
</dbReference>
<dbReference type="Pfam" id="PF05336">
    <property type="entry name" value="rhaM"/>
    <property type="match status" value="1"/>
</dbReference>
<dbReference type="GO" id="GO:0019301">
    <property type="term" value="P:rhamnose catabolic process"/>
    <property type="evidence" value="ECO:0007669"/>
    <property type="project" value="UniProtKB-UniRule"/>
</dbReference>
<reference evidence="6 7" key="1">
    <citation type="submission" date="2020-06" db="EMBL/GenBank/DDBJ databases">
        <authorList>
            <person name="Hwang Y.J."/>
        </authorList>
    </citation>
    <scope>NUCLEOTIDE SEQUENCE [LARGE SCALE GENOMIC DNA]</scope>
    <source>
        <strain evidence="6 7">KUDC8001</strain>
    </source>
</reference>
<dbReference type="PANTHER" id="PTHR34389">
    <property type="entry name" value="L-RHAMNOSE MUTAROTASE"/>
    <property type="match status" value="1"/>
</dbReference>
<gene>
    <name evidence="6" type="primary">rhaM</name>
    <name evidence="6" type="ORF">HUW48_11275</name>
</gene>
<dbReference type="Proteomes" id="UP000514509">
    <property type="component" value="Chromosome"/>
</dbReference>
<dbReference type="EMBL" id="CP055153">
    <property type="protein sequence ID" value="QMU31528.1"/>
    <property type="molecule type" value="Genomic_DNA"/>
</dbReference>
<dbReference type="HAMAP" id="MF_01663">
    <property type="entry name" value="L_rham_rotase"/>
    <property type="match status" value="1"/>
</dbReference>
<dbReference type="InterPro" id="IPR008000">
    <property type="entry name" value="Rham/fucose_mutarotase"/>
</dbReference>